<dbReference type="AlphaFoldDB" id="A0A1H3XJY6"/>
<dbReference type="EMBL" id="FNQO01000001">
    <property type="protein sequence ID" value="SDZ98878.1"/>
    <property type="molecule type" value="Genomic_DNA"/>
</dbReference>
<organism evidence="1 2">
    <name type="scientific">Microbulbifer marinus</name>
    <dbReference type="NCBI Taxonomy" id="658218"/>
    <lineage>
        <taxon>Bacteria</taxon>
        <taxon>Pseudomonadati</taxon>
        <taxon>Pseudomonadota</taxon>
        <taxon>Gammaproteobacteria</taxon>
        <taxon>Cellvibrionales</taxon>
        <taxon>Microbulbiferaceae</taxon>
        <taxon>Microbulbifer</taxon>
    </lineage>
</organism>
<sequence length="29" mass="3143">MHERPMAAIGPGFSVTLDRGHGPLLQKLL</sequence>
<evidence type="ECO:0000313" key="1">
    <source>
        <dbReference type="EMBL" id="SDZ98878.1"/>
    </source>
</evidence>
<evidence type="ECO:0000313" key="2">
    <source>
        <dbReference type="Proteomes" id="UP000198658"/>
    </source>
</evidence>
<keyword evidence="2" id="KW-1185">Reference proteome</keyword>
<gene>
    <name evidence="1" type="ORF">SAMN05216562_1556</name>
</gene>
<proteinExistence type="predicted"/>
<dbReference type="Proteomes" id="UP000198658">
    <property type="component" value="Unassembled WGS sequence"/>
</dbReference>
<name>A0A1H3XJY6_9GAMM</name>
<protein>
    <submittedName>
        <fullName evidence="1">Uncharacterized protein</fullName>
    </submittedName>
</protein>
<reference evidence="2" key="1">
    <citation type="submission" date="2016-10" db="EMBL/GenBank/DDBJ databases">
        <authorList>
            <person name="Varghese N."/>
            <person name="Submissions S."/>
        </authorList>
    </citation>
    <scope>NUCLEOTIDE SEQUENCE [LARGE SCALE GENOMIC DNA]</scope>
    <source>
        <strain evidence="2">CGMCC 1.10657</strain>
    </source>
</reference>
<accession>A0A1H3XJY6</accession>